<accession>A0A0U3FQK7</accession>
<organism evidence="2">
    <name type="scientific">Pseudarthrobacter sulfonivorans</name>
    <dbReference type="NCBI Taxonomy" id="121292"/>
    <lineage>
        <taxon>Bacteria</taxon>
        <taxon>Bacillati</taxon>
        <taxon>Actinomycetota</taxon>
        <taxon>Actinomycetes</taxon>
        <taxon>Micrococcales</taxon>
        <taxon>Micrococcaceae</taxon>
        <taxon>Pseudarthrobacter</taxon>
    </lineage>
</organism>
<evidence type="ECO:0000259" key="1">
    <source>
        <dbReference type="Pfam" id="PF01636"/>
    </source>
</evidence>
<dbReference type="Gene3D" id="3.90.1200.10">
    <property type="match status" value="1"/>
</dbReference>
<dbReference type="Proteomes" id="UP000065151">
    <property type="component" value="Chromosome"/>
</dbReference>
<evidence type="ECO:0000313" key="3">
    <source>
        <dbReference type="Proteomes" id="UP000065151"/>
    </source>
</evidence>
<dbReference type="SUPFAM" id="SSF56112">
    <property type="entry name" value="Protein kinase-like (PK-like)"/>
    <property type="match status" value="1"/>
</dbReference>
<dbReference type="InterPro" id="IPR002575">
    <property type="entry name" value="Aminoglycoside_PTrfase"/>
</dbReference>
<dbReference type="RefSeq" id="WP_058930267.1">
    <property type="nucleotide sequence ID" value="NZ_CP013747.1"/>
</dbReference>
<feature type="domain" description="Aminoglycoside phosphotransferase" evidence="1">
    <location>
        <begin position="48"/>
        <end position="246"/>
    </location>
</feature>
<reference evidence="2 3" key="1">
    <citation type="submission" date="2015-12" db="EMBL/GenBank/DDBJ databases">
        <authorList>
            <person name="Shamseldin A."/>
            <person name="Moawad H."/>
            <person name="Abd El-Rahim W.M."/>
            <person name="Sadowsky M.J."/>
        </authorList>
    </citation>
    <scope>NUCLEOTIDE SEQUENCE [LARGE SCALE GENOMIC DNA]</scope>
    <source>
        <strain evidence="2 3">Ar51</strain>
    </source>
</reference>
<sequence>MQPEWSPRIGWAEMPDHVQASVERILGSPVVEATGQQGGFSPGTADRVLTAAGQRAFVKAVSPQLNEHSPGIHRKEAVVAAALPAGMPAPSLIGTYDDGEWVALVLSDVEGRHPHIPWRAVEVRLVLDALLQIARQPLPPELSRLPTLESELADPFRGWTRVRRNPPDDCDPWILQNLDRLEHLAEQGLRDVGGASLAHTDVRADNIITATNGAVLVDWPWAAVGAAWVDAVTVLVNVRVFDHAFDVDAMLASHDVFKTSDATKVNGFLSGLAAYIIDSARQPPPPGLPTVRAFQQQQGEAVIHWLRDRLSSSDSAF</sequence>
<gene>
    <name evidence="2" type="ORF">AU252_08075</name>
</gene>
<dbReference type="KEGG" id="psul:AU252_08075"/>
<dbReference type="EMBL" id="CP013747">
    <property type="protein sequence ID" value="ALV41111.1"/>
    <property type="molecule type" value="Genomic_DNA"/>
</dbReference>
<proteinExistence type="predicted"/>
<dbReference type="Pfam" id="PF01636">
    <property type="entry name" value="APH"/>
    <property type="match status" value="1"/>
</dbReference>
<evidence type="ECO:0000313" key="2">
    <source>
        <dbReference type="EMBL" id="ALV41111.1"/>
    </source>
</evidence>
<dbReference type="InterPro" id="IPR011009">
    <property type="entry name" value="Kinase-like_dom_sf"/>
</dbReference>
<dbReference type="AlphaFoldDB" id="A0A0U3FQK7"/>
<dbReference type="STRING" id="121292.AU252_08075"/>
<name>A0A0U3FQK7_9MICC</name>
<protein>
    <recommendedName>
        <fullName evidence="1">Aminoglycoside phosphotransferase domain-containing protein</fullName>
    </recommendedName>
</protein>